<dbReference type="InterPro" id="IPR013229">
    <property type="entry name" value="PEGA"/>
</dbReference>
<feature type="domain" description="PEGA" evidence="2">
    <location>
        <begin position="228"/>
        <end position="291"/>
    </location>
</feature>
<feature type="signal peptide" evidence="1">
    <location>
        <begin position="1"/>
        <end position="25"/>
    </location>
</feature>
<evidence type="ECO:0000313" key="3">
    <source>
        <dbReference type="EMBL" id="VGO20173.1"/>
    </source>
</evidence>
<dbReference type="AlphaFoldDB" id="A0A6C2UJW6"/>
<feature type="domain" description="PEGA" evidence="2">
    <location>
        <begin position="27"/>
        <end position="91"/>
    </location>
</feature>
<proteinExistence type="predicted"/>
<gene>
    <name evidence="3" type="ORF">SCARR_02234</name>
</gene>
<accession>A0A6C2UJW6</accession>
<keyword evidence="4" id="KW-1185">Reference proteome</keyword>
<keyword evidence="1" id="KW-0732">Signal</keyword>
<protein>
    <recommendedName>
        <fullName evidence="2">PEGA domain-containing protein</fullName>
    </recommendedName>
</protein>
<dbReference type="Proteomes" id="UP000346198">
    <property type="component" value="Unassembled WGS sequence"/>
</dbReference>
<dbReference type="PROSITE" id="PS51257">
    <property type="entry name" value="PROKAR_LIPOPROTEIN"/>
    <property type="match status" value="1"/>
</dbReference>
<evidence type="ECO:0000313" key="4">
    <source>
        <dbReference type="Proteomes" id="UP000346198"/>
    </source>
</evidence>
<dbReference type="RefSeq" id="WP_136061613.1">
    <property type="nucleotide sequence ID" value="NZ_CAAHFH010000001.1"/>
</dbReference>
<evidence type="ECO:0000259" key="2">
    <source>
        <dbReference type="Pfam" id="PF08308"/>
    </source>
</evidence>
<sequence>MNAKTMFKIAAATGLAALFTLSGCAPVTVSSTPRGARVYYKGSDKLVGSTPAKVNLYANAKEMVVRKDGYFSQTVVLSPIDPKNVSVELQRREKVLLLSHPNGAQLFVEGQEKRVGLTPFVLNYDKPYRTFEVRAPGYETQKYTIPEDPEGNVVVELVRQASVMLTSKPKNVDVFDRDGQKLGVTPYPVPAVAVGQFELRKEGYYNKDVAVGPETASPMVVELEREPIIIVYSEPEDAIVVHRGVTLGKTPFRHLVKEDMELEISADRYYTQKVTIAPDSPRKVSVALKPKPYINVMSSPKGAELYRSGGVELIGKEPVEVLVEKDTAYEMHLPGHEIKPFMLSSDSSHTVIVPLVKSAVGLAKTVVIDSQPSGALVYRPGGAEFIGKTPLEQRVESERTFELQLEGFITKIVTVAPDSADSVKFALARDESTGNVTISDPLLNTPSSF</sequence>
<dbReference type="Pfam" id="PF08308">
    <property type="entry name" value="PEGA"/>
    <property type="match status" value="2"/>
</dbReference>
<feature type="chain" id="PRO_5025387385" description="PEGA domain-containing protein" evidence="1">
    <location>
        <begin position="26"/>
        <end position="449"/>
    </location>
</feature>
<dbReference type="EMBL" id="CAAHFH010000001">
    <property type="protein sequence ID" value="VGO20173.1"/>
    <property type="molecule type" value="Genomic_DNA"/>
</dbReference>
<reference evidence="3 4" key="1">
    <citation type="submission" date="2019-04" db="EMBL/GenBank/DDBJ databases">
        <authorList>
            <person name="Van Vliet M D."/>
        </authorList>
    </citation>
    <scope>NUCLEOTIDE SEQUENCE [LARGE SCALE GENOMIC DNA]</scope>
    <source>
        <strain evidence="3 4">F21</strain>
    </source>
</reference>
<organism evidence="3 4">
    <name type="scientific">Pontiella sulfatireligans</name>
    <dbReference type="NCBI Taxonomy" id="2750658"/>
    <lineage>
        <taxon>Bacteria</taxon>
        <taxon>Pseudomonadati</taxon>
        <taxon>Kiritimatiellota</taxon>
        <taxon>Kiritimatiellia</taxon>
        <taxon>Kiritimatiellales</taxon>
        <taxon>Pontiellaceae</taxon>
        <taxon>Pontiella</taxon>
    </lineage>
</organism>
<evidence type="ECO:0000256" key="1">
    <source>
        <dbReference type="SAM" id="SignalP"/>
    </source>
</evidence>
<name>A0A6C2UJW6_9BACT</name>